<name>A0AAV2B427_9ARAC</name>
<feature type="non-terminal residue" evidence="1">
    <location>
        <position position="1"/>
    </location>
</feature>
<evidence type="ECO:0000313" key="2">
    <source>
        <dbReference type="Proteomes" id="UP001497382"/>
    </source>
</evidence>
<dbReference type="Proteomes" id="UP001497382">
    <property type="component" value="Unassembled WGS sequence"/>
</dbReference>
<evidence type="ECO:0000313" key="1">
    <source>
        <dbReference type="EMBL" id="CAL1289923.1"/>
    </source>
</evidence>
<protein>
    <submittedName>
        <fullName evidence="1">Uncharacterized protein</fullName>
    </submittedName>
</protein>
<sequence length="63" mass="7600">VLCQSLRVSTLLCIRRLVSVFYIHLRYKIRSKTYHKWRGIFSKEEQHSLTLCQFHIKACLNAY</sequence>
<proteinExistence type="predicted"/>
<dbReference type="AlphaFoldDB" id="A0AAV2B427"/>
<keyword evidence="2" id="KW-1185">Reference proteome</keyword>
<gene>
    <name evidence="1" type="ORF">LARSCL_LOCUS16205</name>
</gene>
<reference evidence="1 2" key="1">
    <citation type="submission" date="2024-04" db="EMBL/GenBank/DDBJ databases">
        <authorList>
            <person name="Rising A."/>
            <person name="Reimegard J."/>
            <person name="Sonavane S."/>
            <person name="Akerstrom W."/>
            <person name="Nylinder S."/>
            <person name="Hedman E."/>
            <person name="Kallberg Y."/>
        </authorList>
    </citation>
    <scope>NUCLEOTIDE SEQUENCE [LARGE SCALE GENOMIC DNA]</scope>
</reference>
<organism evidence="1 2">
    <name type="scientific">Larinioides sclopetarius</name>
    <dbReference type="NCBI Taxonomy" id="280406"/>
    <lineage>
        <taxon>Eukaryota</taxon>
        <taxon>Metazoa</taxon>
        <taxon>Ecdysozoa</taxon>
        <taxon>Arthropoda</taxon>
        <taxon>Chelicerata</taxon>
        <taxon>Arachnida</taxon>
        <taxon>Araneae</taxon>
        <taxon>Araneomorphae</taxon>
        <taxon>Entelegynae</taxon>
        <taxon>Araneoidea</taxon>
        <taxon>Araneidae</taxon>
        <taxon>Larinioides</taxon>
    </lineage>
</organism>
<accession>A0AAV2B427</accession>
<dbReference type="EMBL" id="CAXIEN010000257">
    <property type="protein sequence ID" value="CAL1289923.1"/>
    <property type="molecule type" value="Genomic_DNA"/>
</dbReference>
<comment type="caution">
    <text evidence="1">The sequence shown here is derived from an EMBL/GenBank/DDBJ whole genome shotgun (WGS) entry which is preliminary data.</text>
</comment>